<accession>A0ABP9X885</accession>
<evidence type="ECO:0000256" key="4">
    <source>
        <dbReference type="ARBA" id="ARBA00022827"/>
    </source>
</evidence>
<keyword evidence="3" id="KW-0285">Flavoprotein</keyword>
<dbReference type="InterPro" id="IPR006093">
    <property type="entry name" value="Oxy_OxRdtase_FAD_BS"/>
</dbReference>
<dbReference type="Gene3D" id="3.30.465.10">
    <property type="match status" value="1"/>
</dbReference>
<sequence length="483" mass="53536">MTQLSRRTFLKSLVAGAVVVGFDRATSSWVTSAHAAEQLAPNFPTFDGVLYTDAATRAEAAEDYGHIIHRTPNAVLKPGSVNDIVRLVRFAKNNNIKISGRGQGHSTYGQPQIQGGVVIDMSTLNTIHEIGRDYVIADAGLKWHQLLDSTLAQGLTPPVMTDYIELSIGGTLSVGGIGGASHQHGVQIDNVIELTVVTGEGNLETCSKNRNKDLFESVLGGLGQFAIIVRAKLKLIRAETSARVFNLFYDDIETFTGDQTRLIRDGRFDYVEGQVVPKAGGGWNFMLEAVSYYSGNKLPNNTRLLRNLSYTQGTEVISDTTYFAFLNRLEATEAFLRSIGVWFLPHPWFDVFVKSRHVNQYVGNILETLTLDDTGQGPILLYPVKTNKFTKPFFRVPDGEIVFLFDILRTAPNIPEVINAMMASNRELFETNRDLGGNRYAIGAIEFSQADWQQHFGNVWNDFRRAKNRYDPCNILGGGQGIF</sequence>
<dbReference type="InterPro" id="IPR006094">
    <property type="entry name" value="Oxid_FAD_bind_N"/>
</dbReference>
<evidence type="ECO:0000313" key="8">
    <source>
        <dbReference type="Proteomes" id="UP001428290"/>
    </source>
</evidence>
<dbReference type="PROSITE" id="PS00862">
    <property type="entry name" value="OX2_COVAL_FAD"/>
    <property type="match status" value="1"/>
</dbReference>
<dbReference type="Gene3D" id="3.40.462.10">
    <property type="entry name" value="FAD-linked oxidases, C-terminal domain"/>
    <property type="match status" value="1"/>
</dbReference>
<evidence type="ECO:0000256" key="5">
    <source>
        <dbReference type="ARBA" id="ARBA00023002"/>
    </source>
</evidence>
<dbReference type="Pfam" id="PF09265">
    <property type="entry name" value="Cytokin-bind"/>
    <property type="match status" value="1"/>
</dbReference>
<proteinExistence type="inferred from homology"/>
<dbReference type="InterPro" id="IPR015345">
    <property type="entry name" value="Cytokinin_DH_FAD/cytokin-bd"/>
</dbReference>
<evidence type="ECO:0000313" key="7">
    <source>
        <dbReference type="EMBL" id="GAA5530768.1"/>
    </source>
</evidence>
<keyword evidence="4" id="KW-0274">FAD</keyword>
<dbReference type="InterPro" id="IPR006311">
    <property type="entry name" value="TAT_signal"/>
</dbReference>
<comment type="similarity">
    <text evidence="2">Belongs to the oxygen-dependent FAD-linked oxidoreductase family.</text>
</comment>
<reference evidence="7 8" key="1">
    <citation type="submission" date="2024-02" db="EMBL/GenBank/DDBJ databases">
        <title>Herpetosiphon gulosus NBRC 112829.</title>
        <authorList>
            <person name="Ichikawa N."/>
            <person name="Katano-Makiyama Y."/>
            <person name="Hidaka K."/>
        </authorList>
    </citation>
    <scope>NUCLEOTIDE SEQUENCE [LARGE SCALE GENOMIC DNA]</scope>
    <source>
        <strain evidence="7 8">NBRC 112829</strain>
    </source>
</reference>
<dbReference type="Proteomes" id="UP001428290">
    <property type="component" value="Unassembled WGS sequence"/>
</dbReference>
<organism evidence="7 8">
    <name type="scientific">Herpetosiphon gulosus</name>
    <dbReference type="NCBI Taxonomy" id="1973496"/>
    <lineage>
        <taxon>Bacteria</taxon>
        <taxon>Bacillati</taxon>
        <taxon>Chloroflexota</taxon>
        <taxon>Chloroflexia</taxon>
        <taxon>Herpetosiphonales</taxon>
        <taxon>Herpetosiphonaceae</taxon>
        <taxon>Herpetosiphon</taxon>
    </lineage>
</organism>
<dbReference type="InterPro" id="IPR016169">
    <property type="entry name" value="FAD-bd_PCMH_sub2"/>
</dbReference>
<dbReference type="Gene3D" id="3.30.43.10">
    <property type="entry name" value="Uridine Diphospho-n-acetylenolpyruvylglucosamine Reductase, domain 2"/>
    <property type="match status" value="1"/>
</dbReference>
<dbReference type="InterPro" id="IPR016170">
    <property type="entry name" value="Cytok_DH_C_sf"/>
</dbReference>
<feature type="domain" description="FAD-binding PCMH-type" evidence="6">
    <location>
        <begin position="68"/>
        <end position="238"/>
    </location>
</feature>
<dbReference type="InterPro" id="IPR016166">
    <property type="entry name" value="FAD-bd_PCMH"/>
</dbReference>
<protein>
    <submittedName>
        <fullName evidence="7">Oxidoreductase ORF5 in fasciation locus</fullName>
    </submittedName>
</protein>
<dbReference type="PANTHER" id="PTHR13878">
    <property type="entry name" value="GULONOLACTONE OXIDASE"/>
    <property type="match status" value="1"/>
</dbReference>
<dbReference type="PROSITE" id="PS51318">
    <property type="entry name" value="TAT"/>
    <property type="match status" value="1"/>
</dbReference>
<dbReference type="PANTHER" id="PTHR13878:SF53">
    <property type="entry name" value="CYTOKININ DEHYDROGENASE 6"/>
    <property type="match status" value="1"/>
</dbReference>
<dbReference type="InterPro" id="IPR050432">
    <property type="entry name" value="FAD-linked_Oxidoreductases_BP"/>
</dbReference>
<evidence type="ECO:0000256" key="2">
    <source>
        <dbReference type="ARBA" id="ARBA00005466"/>
    </source>
</evidence>
<evidence type="ECO:0000256" key="1">
    <source>
        <dbReference type="ARBA" id="ARBA00001974"/>
    </source>
</evidence>
<name>A0ABP9X885_9CHLR</name>
<comment type="cofactor">
    <cofactor evidence="1">
        <name>FAD</name>
        <dbReference type="ChEBI" id="CHEBI:57692"/>
    </cofactor>
</comment>
<evidence type="ECO:0000256" key="3">
    <source>
        <dbReference type="ARBA" id="ARBA00022630"/>
    </source>
</evidence>
<comment type="caution">
    <text evidence="7">The sequence shown here is derived from an EMBL/GenBank/DDBJ whole genome shotgun (WGS) entry which is preliminary data.</text>
</comment>
<dbReference type="InterPro" id="IPR016167">
    <property type="entry name" value="FAD-bd_PCMH_sub1"/>
</dbReference>
<keyword evidence="8" id="KW-1185">Reference proteome</keyword>
<dbReference type="Pfam" id="PF01565">
    <property type="entry name" value="FAD_binding_4"/>
    <property type="match status" value="1"/>
</dbReference>
<dbReference type="RefSeq" id="WP_345724363.1">
    <property type="nucleotide sequence ID" value="NZ_BAABRU010000023.1"/>
</dbReference>
<dbReference type="InterPro" id="IPR036318">
    <property type="entry name" value="FAD-bd_PCMH-like_sf"/>
</dbReference>
<keyword evidence="5" id="KW-0560">Oxidoreductase</keyword>
<dbReference type="PROSITE" id="PS51387">
    <property type="entry name" value="FAD_PCMH"/>
    <property type="match status" value="1"/>
</dbReference>
<dbReference type="SUPFAM" id="SSF56176">
    <property type="entry name" value="FAD-binding/transporter-associated domain-like"/>
    <property type="match status" value="1"/>
</dbReference>
<evidence type="ECO:0000259" key="6">
    <source>
        <dbReference type="PROSITE" id="PS51387"/>
    </source>
</evidence>
<dbReference type="SUPFAM" id="SSF55103">
    <property type="entry name" value="FAD-linked oxidases, C-terminal domain"/>
    <property type="match status" value="1"/>
</dbReference>
<dbReference type="InterPro" id="IPR016164">
    <property type="entry name" value="FAD-linked_Oxase-like_C"/>
</dbReference>
<dbReference type="EMBL" id="BAABRU010000023">
    <property type="protein sequence ID" value="GAA5530768.1"/>
    <property type="molecule type" value="Genomic_DNA"/>
</dbReference>
<gene>
    <name evidence="7" type="primary">fas5</name>
    <name evidence="7" type="ORF">Hgul01_04591</name>
</gene>